<dbReference type="Pfam" id="PF13704">
    <property type="entry name" value="Glyco_tranf_2_4"/>
    <property type="match status" value="1"/>
</dbReference>
<evidence type="ECO:0000313" key="4">
    <source>
        <dbReference type="EMBL" id="CAP55553.1"/>
    </source>
</evidence>
<dbReference type="GO" id="GO:0016020">
    <property type="term" value="C:membrane"/>
    <property type="evidence" value="ECO:0007669"/>
    <property type="project" value="UniProtKB-SubCell"/>
</dbReference>
<name>A9HGV4_GLUDA</name>
<dbReference type="EMBL" id="AM889285">
    <property type="protein sequence ID" value="CAP55553.1"/>
    <property type="molecule type" value="Genomic_DNA"/>
</dbReference>
<gene>
    <name evidence="4" type="ordered locus">GDI1610</name>
</gene>
<evidence type="ECO:0008006" key="6">
    <source>
        <dbReference type="Google" id="ProtNLM"/>
    </source>
</evidence>
<protein>
    <recommendedName>
        <fullName evidence="6">Glycosyl transferase family 2</fullName>
    </recommendedName>
</protein>
<evidence type="ECO:0000313" key="5">
    <source>
        <dbReference type="Proteomes" id="UP000001176"/>
    </source>
</evidence>
<dbReference type="PANTHER" id="PTHR21461:SF69">
    <property type="entry name" value="GLYCOSYLTRANSFERASE FAMILY 92 PROTEIN"/>
    <property type="match status" value="1"/>
</dbReference>
<comment type="subcellular location">
    <subcellularLocation>
        <location evidence="1">Membrane</location>
        <topology evidence="1">Single-pass membrane protein</topology>
    </subcellularLocation>
</comment>
<sequence length="608" mass="67533">MKWGRDSLMVGLFRILTQAGRIMCHDTTTGQIVAGRASSDRGAVLLYLPHCAARIGVLVSATGTFPPLFVAGDTTPHPLLPVRYQDGAEAGSIVLYHPFSGLSLFLDDAADGEVAVPCFSRDEGAEPYAFRLEELSLLPDMPALLPILEAVQHYAALPPDGATWLEVLRAGIGTDRVMAFDVVARFLPRAEIDWMARRILDDPALRRTMQRFFPTDLFACHALPDLAAWLEARPKLTRTDIPAAYDSLATAGLDGTCTSFAHLCGAAARRIVRPRRDVAIVATARNEGLYLLEWIAYHRAIGVGDIFIYSNNNDDGSDALLAALSEAGLIGWIRSELGQGHAAQPKAYGHAFGMLPQVLDNRWTLVIDLDEFFAFDTRRFASIGDFVAWQDARPVDAIALNWLVFGSSGAVFRTDEKLIQRIVHRLPWQDPHIKTMVRSHLPIHAHPHHPAFDPRDHVVTRTASGGLHRSPDGASFSEAPETDLAWINHYFLKSAEEFVWKFSRNRGDHQMRQDMDPERIDPEFATMFLKQHGSDTMVHDTRIQAWMPDMDRELDRLHAAPGVGAAMRDVRLRYAALSEQLRARMRHGAADLAPDTPQRRLADLFGAA</sequence>
<accession>A9HGV4</accession>
<keyword evidence="3" id="KW-0472">Membrane</keyword>
<dbReference type="GO" id="GO:0016757">
    <property type="term" value="F:glycosyltransferase activity"/>
    <property type="evidence" value="ECO:0007669"/>
    <property type="project" value="TreeGrafter"/>
</dbReference>
<keyword evidence="3" id="KW-1133">Transmembrane helix</keyword>
<proteinExistence type="predicted"/>
<organism evidence="4 5">
    <name type="scientific">Gluconacetobacter diazotrophicus (strain ATCC 49037 / DSM 5601 / CCUG 37298 / CIP 103539 / LMG 7603 / PAl5)</name>
    <dbReference type="NCBI Taxonomy" id="272568"/>
    <lineage>
        <taxon>Bacteria</taxon>
        <taxon>Pseudomonadati</taxon>
        <taxon>Pseudomonadota</taxon>
        <taxon>Alphaproteobacteria</taxon>
        <taxon>Acetobacterales</taxon>
        <taxon>Acetobacteraceae</taxon>
        <taxon>Gluconacetobacter</taxon>
    </lineage>
</organism>
<dbReference type="CAZy" id="GT2">
    <property type="family name" value="Glycosyltransferase Family 2"/>
</dbReference>
<dbReference type="GO" id="GO:0005737">
    <property type="term" value="C:cytoplasm"/>
    <property type="evidence" value="ECO:0007669"/>
    <property type="project" value="TreeGrafter"/>
</dbReference>
<keyword evidence="5" id="KW-1185">Reference proteome</keyword>
<evidence type="ECO:0000256" key="3">
    <source>
        <dbReference type="ARBA" id="ARBA00022989"/>
    </source>
</evidence>
<dbReference type="PANTHER" id="PTHR21461">
    <property type="entry name" value="GLYCOSYLTRANSFERASE FAMILY 92 PROTEIN"/>
    <property type="match status" value="1"/>
</dbReference>
<dbReference type="AlphaFoldDB" id="A9HGV4"/>
<dbReference type="KEGG" id="gdi:GDI1610"/>
<evidence type="ECO:0000256" key="1">
    <source>
        <dbReference type="ARBA" id="ARBA00004167"/>
    </source>
</evidence>
<evidence type="ECO:0000256" key="2">
    <source>
        <dbReference type="ARBA" id="ARBA00022692"/>
    </source>
</evidence>
<reference evidence="4 5" key="1">
    <citation type="journal article" date="2009" name="BMC Genomics">
        <title>Complete genome sequence of the sugarcane nitrogen-fixing endophyte Gluconacetobacter diazotrophicus Pal5.</title>
        <authorList>
            <person name="Bertalan M."/>
            <person name="Albano R."/>
            <person name="Padua V."/>
            <person name="Rouws L."/>
            <person name="Rojas C."/>
            <person name="Hemerly A."/>
            <person name="Teixeira K."/>
            <person name="Schwab S."/>
            <person name="Araujo J."/>
            <person name="Oliveira A."/>
            <person name="Franca L."/>
            <person name="Magalhaes V."/>
            <person name="Alqueres S."/>
            <person name="Cardoso A."/>
            <person name="Almeida W."/>
            <person name="Loureiro M.M."/>
            <person name="Nogueira E."/>
            <person name="Cidade D."/>
            <person name="Oliveira D."/>
            <person name="Simao T."/>
            <person name="Macedo J."/>
            <person name="Valadao A."/>
            <person name="Dreschsel M."/>
            <person name="Freitas F."/>
            <person name="Vidal M."/>
            <person name="Guedes H."/>
            <person name="Rodrigues E."/>
            <person name="Meneses C."/>
            <person name="Brioso P."/>
            <person name="Pozzer L."/>
            <person name="Figueiredo D."/>
            <person name="Montano H."/>
            <person name="Junior J."/>
            <person name="Filho G."/>
            <person name="Flores V."/>
            <person name="Ferreira B."/>
            <person name="Branco A."/>
            <person name="Gonzalez P."/>
            <person name="Guillobel H."/>
            <person name="Lemos M."/>
            <person name="Seibel L."/>
            <person name="Macedo J."/>
            <person name="Alves-Ferreira M."/>
            <person name="Sachetto-Martins G."/>
            <person name="Coelho A."/>
            <person name="Santos E."/>
            <person name="Amaral G."/>
            <person name="Neves A."/>
            <person name="Pacheco A.B."/>
            <person name="Carvalho D."/>
            <person name="Lery L."/>
            <person name="Bisch P."/>
            <person name="Rossle S.C."/>
            <person name="Urmenyi T."/>
            <person name="Kruger W.V."/>
            <person name="Martins O."/>
            <person name="Baldani J.I."/>
            <person name="Ferreira P.C."/>
        </authorList>
    </citation>
    <scope>NUCLEOTIDE SEQUENCE [LARGE SCALE GENOMIC DNA]</scope>
    <source>
        <strain evidence="5">ATCC 49037 / DSM 5601 / CCUG 37298 / CIP 103539 / LMG 7603 / PAl5</strain>
    </source>
</reference>
<dbReference type="Proteomes" id="UP000001176">
    <property type="component" value="Chromosome"/>
</dbReference>
<keyword evidence="2" id="KW-0812">Transmembrane</keyword>